<dbReference type="EMBL" id="JACOOR010000002">
    <property type="protein sequence ID" value="MBC5658875.1"/>
    <property type="molecule type" value="Genomic_DNA"/>
</dbReference>
<proteinExistence type="predicted"/>
<reference evidence="1" key="1">
    <citation type="submission" date="2020-08" db="EMBL/GenBank/DDBJ databases">
        <title>Genome public.</title>
        <authorList>
            <person name="Liu C."/>
            <person name="Sun Q."/>
        </authorList>
    </citation>
    <scope>NUCLEOTIDE SEQUENCE</scope>
    <source>
        <strain evidence="1">NSJ-68</strain>
    </source>
</reference>
<organism evidence="1 2">
    <name type="scientific">Anaerosacchariphilus hominis</name>
    <dbReference type="NCBI Taxonomy" id="2763017"/>
    <lineage>
        <taxon>Bacteria</taxon>
        <taxon>Bacillati</taxon>
        <taxon>Bacillota</taxon>
        <taxon>Clostridia</taxon>
        <taxon>Lachnospirales</taxon>
        <taxon>Lachnospiraceae</taxon>
        <taxon>Anaerosacchariphilus</taxon>
    </lineage>
</organism>
<comment type="caution">
    <text evidence="1">The sequence shown here is derived from an EMBL/GenBank/DDBJ whole genome shotgun (WGS) entry which is preliminary data.</text>
</comment>
<sequence length="294" mass="33267">MQLNKRTLEELRCIINGDGTSDYRSGAKLVAFFNDLGFNDVYGNGFPSRWFYTDDRLDKINGTPELDKCIKNVFAVVNYIGRIQELDALIANFNQYLAFDKWAVVRENDQITFKKLDRVVVDTKAQNKTDIGEDEFLKLTFDVDVDSLKLDNQVSNVIKARLEEIDRCICSDASLAAILLVGSVMEGVLLGTATAYPKVFNTSTSAPRDTNTGKVRKFPDWTLNNFIDVAAENGILKQDVKKFSHVVREFRNYIHPYQQMAEQFNPDKQTALICLQVLKAAIVQIGDYRNGGNH</sequence>
<protein>
    <submittedName>
        <fullName evidence="1">Uncharacterized protein</fullName>
    </submittedName>
</protein>
<dbReference type="RefSeq" id="WP_186873195.1">
    <property type="nucleotide sequence ID" value="NZ_JACOOR010000002.1"/>
</dbReference>
<keyword evidence="2" id="KW-1185">Reference proteome</keyword>
<evidence type="ECO:0000313" key="2">
    <source>
        <dbReference type="Proteomes" id="UP000649345"/>
    </source>
</evidence>
<name>A0A923LAB6_9FIRM</name>
<dbReference type="Proteomes" id="UP000649345">
    <property type="component" value="Unassembled WGS sequence"/>
</dbReference>
<evidence type="ECO:0000313" key="1">
    <source>
        <dbReference type="EMBL" id="MBC5658875.1"/>
    </source>
</evidence>
<gene>
    <name evidence="1" type="ORF">H8S44_03695</name>
</gene>
<dbReference type="AlphaFoldDB" id="A0A923LAB6"/>
<accession>A0A923LAB6</accession>